<organism evidence="1 2">
    <name type="scientific">Sphaerodactylus townsendi</name>
    <dbReference type="NCBI Taxonomy" id="933632"/>
    <lineage>
        <taxon>Eukaryota</taxon>
        <taxon>Metazoa</taxon>
        <taxon>Chordata</taxon>
        <taxon>Craniata</taxon>
        <taxon>Vertebrata</taxon>
        <taxon>Euteleostomi</taxon>
        <taxon>Lepidosauria</taxon>
        <taxon>Squamata</taxon>
        <taxon>Bifurcata</taxon>
        <taxon>Gekkota</taxon>
        <taxon>Sphaerodactylidae</taxon>
        <taxon>Sphaerodactylus</taxon>
    </lineage>
</organism>
<keyword evidence="2" id="KW-1185">Reference proteome</keyword>
<evidence type="ECO:0000313" key="1">
    <source>
        <dbReference type="EMBL" id="KAH7990416.1"/>
    </source>
</evidence>
<protein>
    <submittedName>
        <fullName evidence="1">Uncharacterized protein</fullName>
    </submittedName>
</protein>
<name>A0ACB8EDF2_9SAUR</name>
<sequence length="223" mass="24704">MPYRDKPRMSLAHTAQFFSCLLTSAATSSFQNPIDPEQIPPYENLFSKYAYMTMKSSISHYPCRRDKSGSVLRVGNESTCKNDNSLTPCNGPLPSPGPYRVKFLAMDSTGAKAETRWSGPITLNKAQAWKTVDTWPGRRSGDMIVITVILSVLCGVVTTGFLCTVCYECLKVWQNGPQQNTEEQRQESFHPSRYDTHHILPAPPLPSPPPADMPSPPLVTPPS</sequence>
<accession>A0ACB8EDF2</accession>
<gene>
    <name evidence="1" type="ORF">K3G42_006945</name>
</gene>
<dbReference type="Proteomes" id="UP000827872">
    <property type="component" value="Linkage Group LG16"/>
</dbReference>
<proteinExistence type="predicted"/>
<reference evidence="1" key="1">
    <citation type="submission" date="2021-08" db="EMBL/GenBank/DDBJ databases">
        <title>The first chromosome-level gecko genome reveals the dynamic sex chromosomes of Neotropical dwarf geckos (Sphaerodactylidae: Sphaerodactylus).</title>
        <authorList>
            <person name="Pinto B.J."/>
            <person name="Keating S.E."/>
            <person name="Gamble T."/>
        </authorList>
    </citation>
    <scope>NUCLEOTIDE SEQUENCE</scope>
    <source>
        <strain evidence="1">TG3544</strain>
    </source>
</reference>
<dbReference type="EMBL" id="CM037629">
    <property type="protein sequence ID" value="KAH7990416.1"/>
    <property type="molecule type" value="Genomic_DNA"/>
</dbReference>
<comment type="caution">
    <text evidence="1">The sequence shown here is derived from an EMBL/GenBank/DDBJ whole genome shotgun (WGS) entry which is preliminary data.</text>
</comment>
<evidence type="ECO:0000313" key="2">
    <source>
        <dbReference type="Proteomes" id="UP000827872"/>
    </source>
</evidence>